<dbReference type="CDD" id="cd14978">
    <property type="entry name" value="7tmA_FMRFamide_R-like"/>
    <property type="match status" value="1"/>
</dbReference>
<feature type="transmembrane region" description="Helical" evidence="6">
    <location>
        <begin position="221"/>
        <end position="242"/>
    </location>
</feature>
<dbReference type="STRING" id="174720.A0A0N5B6B0"/>
<sequence length="459" mass="52816">MAASASLCAFLKQSGHIYTQNDANVWNVTEFVHNFEEVSLLNKITYAYIAPVIITFGIVGDFLTVVSLTHPLLRKASIVYTYLTLLAMTDLLSLFSVIPMILYFLNIRFCSQIAALYYAHVGFPLVNALMGASVWIVVCLTLSQYMAVCHPFYHGILRKRKCCYWMFTGIYIFSFSINALWAVKKNVHIVPEGITECTYNICDGSIQDSTWFKIYEWIRELVTRGCPFIIIAYCNAKILTTYRKTKKERLRRLTSPHQNKNMHEKSEQEEKRLFLLLFTIVIIFMVCTIPAAPLTIFVSDSRQSELGFQIFRAITNLLEFTKFALNFYFYCLINPEIRKICYNIVCCKKLKKQAMVKGQPVTLHTRNIKNNTKHGSLVETKVLSVKNNGKGEFLRSKSLSVHNDKQPIEGNFKPTSKKKKIEKMDFFPITESFNESSKSDEKNHPEKPISPMNNNDILH</sequence>
<feature type="compositionally biased region" description="Basic and acidic residues" evidence="5">
    <location>
        <begin position="437"/>
        <end position="447"/>
    </location>
</feature>
<feature type="region of interest" description="Disordered" evidence="5">
    <location>
        <begin position="430"/>
        <end position="459"/>
    </location>
</feature>
<dbReference type="WBParaSite" id="SPAL_0000159900.1">
    <property type="protein sequence ID" value="SPAL_0000159900.1"/>
    <property type="gene ID" value="SPAL_0000159900"/>
</dbReference>
<organism evidence="8 9">
    <name type="scientific">Strongyloides papillosus</name>
    <name type="common">Intestinal threadworm</name>
    <dbReference type="NCBI Taxonomy" id="174720"/>
    <lineage>
        <taxon>Eukaryota</taxon>
        <taxon>Metazoa</taxon>
        <taxon>Ecdysozoa</taxon>
        <taxon>Nematoda</taxon>
        <taxon>Chromadorea</taxon>
        <taxon>Rhabditida</taxon>
        <taxon>Tylenchina</taxon>
        <taxon>Panagrolaimomorpha</taxon>
        <taxon>Strongyloidoidea</taxon>
        <taxon>Strongyloididae</taxon>
        <taxon>Strongyloides</taxon>
    </lineage>
</organism>
<evidence type="ECO:0000256" key="6">
    <source>
        <dbReference type="SAM" id="Phobius"/>
    </source>
</evidence>
<evidence type="ECO:0000256" key="1">
    <source>
        <dbReference type="ARBA" id="ARBA00004370"/>
    </source>
</evidence>
<dbReference type="AlphaFoldDB" id="A0A0N5B6B0"/>
<evidence type="ECO:0000256" key="2">
    <source>
        <dbReference type="ARBA" id="ARBA00022692"/>
    </source>
</evidence>
<feature type="transmembrane region" description="Helical" evidence="6">
    <location>
        <begin position="273"/>
        <end position="298"/>
    </location>
</feature>
<reference evidence="9" key="1">
    <citation type="submission" date="2017-02" db="UniProtKB">
        <authorList>
            <consortium name="WormBaseParasite"/>
        </authorList>
    </citation>
    <scope>IDENTIFICATION</scope>
</reference>
<comment type="subcellular location">
    <subcellularLocation>
        <location evidence="1">Membrane</location>
    </subcellularLocation>
</comment>
<evidence type="ECO:0000256" key="5">
    <source>
        <dbReference type="SAM" id="MobiDB-lite"/>
    </source>
</evidence>
<dbReference type="PRINTS" id="PR00237">
    <property type="entry name" value="GPCRRHODOPSN"/>
</dbReference>
<feature type="transmembrane region" description="Helical" evidence="6">
    <location>
        <begin position="163"/>
        <end position="183"/>
    </location>
</feature>
<feature type="domain" description="G-protein coupled receptors family 1 profile" evidence="7">
    <location>
        <begin position="60"/>
        <end position="330"/>
    </location>
</feature>
<evidence type="ECO:0000256" key="4">
    <source>
        <dbReference type="ARBA" id="ARBA00023136"/>
    </source>
</evidence>
<dbReference type="Gene3D" id="1.20.1070.10">
    <property type="entry name" value="Rhodopsin 7-helix transmembrane proteins"/>
    <property type="match status" value="1"/>
</dbReference>
<keyword evidence="3 6" id="KW-1133">Transmembrane helix</keyword>
<name>A0A0N5B6B0_STREA</name>
<dbReference type="InterPro" id="IPR053093">
    <property type="entry name" value="GPCR-like"/>
</dbReference>
<feature type="transmembrane region" description="Helical" evidence="6">
    <location>
        <begin position="80"/>
        <end position="105"/>
    </location>
</feature>
<feature type="transmembrane region" description="Helical" evidence="6">
    <location>
        <begin position="117"/>
        <end position="142"/>
    </location>
</feature>
<dbReference type="PROSITE" id="PS50262">
    <property type="entry name" value="G_PROTEIN_RECEP_F1_2"/>
    <property type="match status" value="1"/>
</dbReference>
<dbReference type="InterPro" id="IPR017452">
    <property type="entry name" value="GPCR_Rhodpsn_7TM"/>
</dbReference>
<protein>
    <submittedName>
        <fullName evidence="9">G_PROTEIN_RECEP_F1_2 domain-containing protein</fullName>
    </submittedName>
</protein>
<dbReference type="Pfam" id="PF00001">
    <property type="entry name" value="7tm_1"/>
    <property type="match status" value="1"/>
</dbReference>
<proteinExistence type="predicted"/>
<dbReference type="PANTHER" id="PTHR47760:SF1">
    <property type="entry name" value="G-PROTEIN COUPLED RECEPTORS FAMILY 1 PROFILE DOMAIN-CONTAINING PROTEIN"/>
    <property type="match status" value="1"/>
</dbReference>
<keyword evidence="8" id="KW-1185">Reference proteome</keyword>
<accession>A0A0N5B6B0</accession>
<dbReference type="PANTHER" id="PTHR47760">
    <property type="entry name" value="G-PROTEIN COUPLED RECEPTOR B0563.6-LIKE PROTEIN-RELATED"/>
    <property type="match status" value="1"/>
</dbReference>
<dbReference type="GO" id="GO:0004930">
    <property type="term" value="F:G protein-coupled receptor activity"/>
    <property type="evidence" value="ECO:0007669"/>
    <property type="project" value="InterPro"/>
</dbReference>
<feature type="transmembrane region" description="Helical" evidence="6">
    <location>
        <begin position="310"/>
        <end position="333"/>
    </location>
</feature>
<feature type="transmembrane region" description="Helical" evidence="6">
    <location>
        <begin position="46"/>
        <end position="68"/>
    </location>
</feature>
<evidence type="ECO:0000259" key="7">
    <source>
        <dbReference type="PROSITE" id="PS50262"/>
    </source>
</evidence>
<evidence type="ECO:0000313" key="8">
    <source>
        <dbReference type="Proteomes" id="UP000046392"/>
    </source>
</evidence>
<evidence type="ECO:0000256" key="3">
    <source>
        <dbReference type="ARBA" id="ARBA00022989"/>
    </source>
</evidence>
<dbReference type="Proteomes" id="UP000046392">
    <property type="component" value="Unplaced"/>
</dbReference>
<dbReference type="InterPro" id="IPR000276">
    <property type="entry name" value="GPCR_Rhodpsn"/>
</dbReference>
<keyword evidence="4 6" id="KW-0472">Membrane</keyword>
<dbReference type="SUPFAM" id="SSF81321">
    <property type="entry name" value="Family A G protein-coupled receptor-like"/>
    <property type="match status" value="1"/>
</dbReference>
<keyword evidence="2 6" id="KW-0812">Transmembrane</keyword>
<dbReference type="GO" id="GO:0016020">
    <property type="term" value="C:membrane"/>
    <property type="evidence" value="ECO:0007669"/>
    <property type="project" value="UniProtKB-SubCell"/>
</dbReference>
<evidence type="ECO:0000313" key="9">
    <source>
        <dbReference type="WBParaSite" id="SPAL_0000159900.1"/>
    </source>
</evidence>